<evidence type="ECO:0000313" key="2">
    <source>
        <dbReference type="EMBL" id="AKU99507.1"/>
    </source>
</evidence>
<reference evidence="2 3" key="1">
    <citation type="submission" date="2015-08" db="EMBL/GenBank/DDBJ databases">
        <authorList>
            <person name="Babu N.S."/>
            <person name="Beckwith C.J."/>
            <person name="Beseler K.G."/>
            <person name="Brison A."/>
            <person name="Carone J.V."/>
            <person name="Caskin T.P."/>
            <person name="Diamond M."/>
            <person name="Durham M.E."/>
            <person name="Foxe J.M."/>
            <person name="Go M."/>
            <person name="Henderson B.A."/>
            <person name="Jones I.B."/>
            <person name="McGettigan J.A."/>
            <person name="Micheletti S.J."/>
            <person name="Nasrallah M.E."/>
            <person name="Ortiz D."/>
            <person name="Piller C.R."/>
            <person name="Privatt S.R."/>
            <person name="Schneider S.L."/>
            <person name="Sharp S."/>
            <person name="Smith T.C."/>
            <person name="Stanton J.D."/>
            <person name="Ullery H.E."/>
            <person name="Wilson R.J."/>
            <person name="Serrano M.G."/>
            <person name="Buck G."/>
            <person name="Lee V."/>
            <person name="Wang Y."/>
            <person name="Carvalho R."/>
            <person name="Voegtly L."/>
            <person name="Shi R."/>
            <person name="Duckworth R."/>
            <person name="Johnson A."/>
            <person name="Loviza R."/>
            <person name="Walstead R."/>
            <person name="Shah Z."/>
            <person name="Kiflezghi M."/>
            <person name="Wade K."/>
            <person name="Ball S.L."/>
            <person name="Bradley K.W."/>
            <person name="Asai D.J."/>
            <person name="Bowman C.A."/>
            <person name="Russell D.A."/>
            <person name="Pope W.H."/>
            <person name="Jacobs-Sera D."/>
            <person name="Hendrix R.W."/>
            <person name="Hatfull G.F."/>
        </authorList>
    </citation>
    <scope>NUCLEOTIDE SEQUENCE [LARGE SCALE GENOMIC DNA]</scope>
    <source>
        <strain evidence="2 3">DSM 27648</strain>
    </source>
</reference>
<dbReference type="KEGG" id="llu:AKJ09_06171"/>
<organism evidence="2 3">
    <name type="scientific">Labilithrix luteola</name>
    <dbReference type="NCBI Taxonomy" id="1391654"/>
    <lineage>
        <taxon>Bacteria</taxon>
        <taxon>Pseudomonadati</taxon>
        <taxon>Myxococcota</taxon>
        <taxon>Polyangia</taxon>
        <taxon>Polyangiales</taxon>
        <taxon>Labilitrichaceae</taxon>
        <taxon>Labilithrix</taxon>
    </lineage>
</organism>
<accession>A0A0K1Q189</accession>
<dbReference type="AlphaFoldDB" id="A0A0K1Q189"/>
<feature type="compositionally biased region" description="Low complexity" evidence="1">
    <location>
        <begin position="27"/>
        <end position="40"/>
    </location>
</feature>
<gene>
    <name evidence="2" type="ORF">AKJ09_06171</name>
</gene>
<evidence type="ECO:0000313" key="3">
    <source>
        <dbReference type="Proteomes" id="UP000064967"/>
    </source>
</evidence>
<sequence>MVGGASSTKGRSDEEQAATVTMGTTKAPSAAAMALDRARA</sequence>
<dbReference type="EMBL" id="CP012333">
    <property type="protein sequence ID" value="AKU99507.1"/>
    <property type="molecule type" value="Genomic_DNA"/>
</dbReference>
<evidence type="ECO:0000256" key="1">
    <source>
        <dbReference type="SAM" id="MobiDB-lite"/>
    </source>
</evidence>
<dbReference type="Proteomes" id="UP000064967">
    <property type="component" value="Chromosome"/>
</dbReference>
<name>A0A0K1Q189_9BACT</name>
<feature type="region of interest" description="Disordered" evidence="1">
    <location>
        <begin position="1"/>
        <end position="40"/>
    </location>
</feature>
<keyword evidence="3" id="KW-1185">Reference proteome</keyword>
<proteinExistence type="predicted"/>
<protein>
    <submittedName>
        <fullName evidence="2">Uncharacterized protein</fullName>
    </submittedName>
</protein>